<dbReference type="InterPro" id="IPR023116">
    <property type="entry name" value="Phosphonoacetate_hydro_insert"/>
</dbReference>
<evidence type="ECO:0000313" key="1">
    <source>
        <dbReference type="EMBL" id="MCG2589809.1"/>
    </source>
</evidence>
<proteinExistence type="predicted"/>
<dbReference type="InterPro" id="IPR017850">
    <property type="entry name" value="Alkaline_phosphatase_core_sf"/>
</dbReference>
<name>A0ABS9KG30_9BACT</name>
<reference evidence="1" key="1">
    <citation type="submission" date="2022-01" db="EMBL/GenBank/DDBJ databases">
        <authorList>
            <person name="Wang Y."/>
        </authorList>
    </citation>
    <scope>NUCLEOTIDE SEQUENCE</scope>
    <source>
        <strain evidence="1">WB101</strain>
    </source>
</reference>
<dbReference type="Proteomes" id="UP001165366">
    <property type="component" value="Unassembled WGS sequence"/>
</dbReference>
<dbReference type="PANTHER" id="PTHR10151">
    <property type="entry name" value="ECTONUCLEOTIDE PYROPHOSPHATASE/PHOSPHODIESTERASE"/>
    <property type="match status" value="1"/>
</dbReference>
<reference evidence="1" key="2">
    <citation type="submission" date="2024-05" db="EMBL/GenBank/DDBJ databases">
        <title>Rhodohalobacter halophilus gen. nov., sp. nov., a moderately halophilic member of the family Balneolaceae.</title>
        <authorList>
            <person name="Xia J."/>
        </authorList>
    </citation>
    <scope>NUCLEOTIDE SEQUENCE</scope>
    <source>
        <strain evidence="1">WB101</strain>
    </source>
</reference>
<keyword evidence="2" id="KW-1185">Reference proteome</keyword>
<accession>A0ABS9KG30</accession>
<dbReference type="EMBL" id="JAKLWS010000021">
    <property type="protein sequence ID" value="MCG2589809.1"/>
    <property type="molecule type" value="Genomic_DNA"/>
</dbReference>
<gene>
    <name evidence="1" type="ORF">L6773_14610</name>
</gene>
<dbReference type="InterPro" id="IPR002591">
    <property type="entry name" value="Phosphodiest/P_Trfase"/>
</dbReference>
<dbReference type="SUPFAM" id="SSF53649">
    <property type="entry name" value="Alkaline phosphatase-like"/>
    <property type="match status" value="1"/>
</dbReference>
<dbReference type="PANTHER" id="PTHR10151:SF120">
    <property type="entry name" value="BIS(5'-ADENOSYL)-TRIPHOSPHATASE"/>
    <property type="match status" value="1"/>
</dbReference>
<dbReference type="Pfam" id="PF01663">
    <property type="entry name" value="Phosphodiest"/>
    <property type="match status" value="1"/>
</dbReference>
<dbReference type="Gene3D" id="3.30.1360.110">
    <property type="entry name" value="Domain 2, Phosphonoacetate Hydrolase"/>
    <property type="match status" value="1"/>
</dbReference>
<evidence type="ECO:0000313" key="2">
    <source>
        <dbReference type="Proteomes" id="UP001165366"/>
    </source>
</evidence>
<dbReference type="CDD" id="cd16018">
    <property type="entry name" value="Enpp"/>
    <property type="match status" value="1"/>
</dbReference>
<protein>
    <submittedName>
        <fullName evidence="1">Alkaline phosphatase family protein</fullName>
    </submittedName>
</protein>
<dbReference type="Gene3D" id="3.40.720.10">
    <property type="entry name" value="Alkaline Phosphatase, subunit A"/>
    <property type="match status" value="1"/>
</dbReference>
<dbReference type="RefSeq" id="WP_369431578.1">
    <property type="nucleotide sequence ID" value="NZ_JAKLWS010000021.1"/>
</dbReference>
<organism evidence="1 2">
    <name type="scientific">Rhodohalobacter sulfatireducens</name>
    <dbReference type="NCBI Taxonomy" id="2911366"/>
    <lineage>
        <taxon>Bacteria</taxon>
        <taxon>Pseudomonadati</taxon>
        <taxon>Balneolota</taxon>
        <taxon>Balneolia</taxon>
        <taxon>Balneolales</taxon>
        <taxon>Balneolaceae</taxon>
        <taxon>Rhodohalobacter</taxon>
    </lineage>
</organism>
<sequence>MKNTAVLNVVGLTPDLIGEHTPFLSEWMRKGNMASVNSMLPAVTCSVQATYLTGEMPKDHGIVGNGWYFREMDEIKFWRQSNKLIQSKKIWEKAKEENPDFTCANLFWWYNMNSSVDYLVTPRPIYRADGVKIPDILTYPADLRDKLKSELGQFPLFNFWGPNTTIYSSQWIADSAKWVQKELAPTLSLVYLPHLDYNLQRIGPDDPNIKIDLTEIDNLCKDLIEFYENNGTQVIVLSEYGISSVNQPVSINRTLREHGFITVREEKGGEILIPGSSKAFAVADHQVAHIYIKDDKDIESIKKLIEEIPGVETVLGETGKKEYQLDHHRAGELVAIADQNSWFTYYYWLDDEKAPDFAPTVDIHTKPGYDPAELLVDPKISFPKLKAGMRLLQKKLGFRYTMDLIPLDGSGVKGSHGRVESDRGKNPMIASQNKELLSNDTLQPTDVFEVIYSHIFN</sequence>
<comment type="caution">
    <text evidence="1">The sequence shown here is derived from an EMBL/GenBank/DDBJ whole genome shotgun (WGS) entry which is preliminary data.</text>
</comment>